<proteinExistence type="predicted"/>
<dbReference type="AlphaFoldDB" id="A0A8H5FUW4"/>
<feature type="compositionally biased region" description="Low complexity" evidence="1">
    <location>
        <begin position="89"/>
        <end position="106"/>
    </location>
</feature>
<feature type="compositionally biased region" description="Polar residues" evidence="1">
    <location>
        <begin position="67"/>
        <end position="76"/>
    </location>
</feature>
<feature type="compositionally biased region" description="Low complexity" evidence="1">
    <location>
        <begin position="121"/>
        <end position="134"/>
    </location>
</feature>
<feature type="region of interest" description="Disordered" evidence="1">
    <location>
        <begin position="1"/>
        <end position="143"/>
    </location>
</feature>
<keyword evidence="4" id="KW-1185">Reference proteome</keyword>
<organism evidence="3 4">
    <name type="scientific">Leucocoprinus leucothites</name>
    <dbReference type="NCBI Taxonomy" id="201217"/>
    <lineage>
        <taxon>Eukaryota</taxon>
        <taxon>Fungi</taxon>
        <taxon>Dikarya</taxon>
        <taxon>Basidiomycota</taxon>
        <taxon>Agaricomycotina</taxon>
        <taxon>Agaricomycetes</taxon>
        <taxon>Agaricomycetidae</taxon>
        <taxon>Agaricales</taxon>
        <taxon>Agaricineae</taxon>
        <taxon>Agaricaceae</taxon>
        <taxon>Leucocoprinus</taxon>
    </lineage>
</organism>
<dbReference type="InterPro" id="IPR011993">
    <property type="entry name" value="PH-like_dom_sf"/>
</dbReference>
<gene>
    <name evidence="3" type="ORF">D9756_008900</name>
</gene>
<dbReference type="OrthoDB" id="10516856at2759"/>
<reference evidence="3 4" key="1">
    <citation type="journal article" date="2020" name="ISME J.">
        <title>Uncovering the hidden diversity of litter-decomposition mechanisms in mushroom-forming fungi.</title>
        <authorList>
            <person name="Floudas D."/>
            <person name="Bentzer J."/>
            <person name="Ahren D."/>
            <person name="Johansson T."/>
            <person name="Persson P."/>
            <person name="Tunlid A."/>
        </authorList>
    </citation>
    <scope>NUCLEOTIDE SEQUENCE [LARGE SCALE GENOMIC DNA]</scope>
    <source>
        <strain evidence="3 4">CBS 146.42</strain>
    </source>
</reference>
<evidence type="ECO:0000259" key="2">
    <source>
        <dbReference type="Pfam" id="PF16979"/>
    </source>
</evidence>
<feature type="domain" description="SIN1-type PH" evidence="2">
    <location>
        <begin position="205"/>
        <end position="305"/>
    </location>
</feature>
<protein>
    <recommendedName>
        <fullName evidence="2">SIN1-type PH domain-containing protein</fullName>
    </recommendedName>
</protein>
<accession>A0A8H5FUW4</accession>
<dbReference type="Gene3D" id="2.30.29.30">
    <property type="entry name" value="Pleckstrin-homology domain (PH domain)/Phosphotyrosine-binding domain (PTB)"/>
    <property type="match status" value="1"/>
</dbReference>
<feature type="compositionally biased region" description="Polar residues" evidence="1">
    <location>
        <begin position="1"/>
        <end position="19"/>
    </location>
</feature>
<name>A0A8H5FUW4_9AGAR</name>
<sequence>MKSSESQRNVLPASGSVSSVRGAHLSESGSFGNNGGIQGEICNLATNTSQRRRPGRPRNHVSPFKQLASTSLFKNDQSPKSHDHSQHMSTSIAPSSSMTSVTVNSSHAPRRNTTRRSIEPSGSITSIHSSSTITQGHPDRPHISISGLESLLEASTSGSLSHTQEDPGIATAGSLASLFSPTSNSVHRRSLRRTIERGNPLEVRRSYTVFQRKMFRLRRRERMLLLDKQWVHVLPSSTKSLNVMFDTRKSVSYHVRLLAAAEVKSGGKSSIVSIAFKKGSKGRLKKYNLKAVNRLMAAEIVQTLWQLRAQFSYDQGPQDHDPTSTAWTR</sequence>
<evidence type="ECO:0000313" key="4">
    <source>
        <dbReference type="Proteomes" id="UP000559027"/>
    </source>
</evidence>
<comment type="caution">
    <text evidence="3">The sequence shown here is derived from an EMBL/GenBank/DDBJ whole genome shotgun (WGS) entry which is preliminary data.</text>
</comment>
<dbReference type="EMBL" id="JAACJO010000016">
    <property type="protein sequence ID" value="KAF5349602.1"/>
    <property type="molecule type" value="Genomic_DNA"/>
</dbReference>
<dbReference type="Pfam" id="PF16979">
    <property type="entry name" value="SIN1_PH"/>
    <property type="match status" value="1"/>
</dbReference>
<evidence type="ECO:0000256" key="1">
    <source>
        <dbReference type="SAM" id="MobiDB-lite"/>
    </source>
</evidence>
<dbReference type="Proteomes" id="UP000559027">
    <property type="component" value="Unassembled WGS sequence"/>
</dbReference>
<feature type="compositionally biased region" description="Basic and acidic residues" evidence="1">
    <location>
        <begin position="77"/>
        <end position="86"/>
    </location>
</feature>
<dbReference type="InterPro" id="IPR031313">
    <property type="entry name" value="Sin1_PH_dom"/>
</dbReference>
<evidence type="ECO:0000313" key="3">
    <source>
        <dbReference type="EMBL" id="KAF5349602.1"/>
    </source>
</evidence>
<feature type="compositionally biased region" description="Basic residues" evidence="1">
    <location>
        <begin position="50"/>
        <end position="59"/>
    </location>
</feature>